<dbReference type="EMBL" id="ML220160">
    <property type="protein sequence ID" value="TGZ77065.1"/>
    <property type="molecule type" value="Genomic_DNA"/>
</dbReference>
<feature type="compositionally biased region" description="Pro residues" evidence="1">
    <location>
        <begin position="143"/>
        <end position="155"/>
    </location>
</feature>
<protein>
    <submittedName>
        <fullName evidence="2">Uncharacterized protein</fullName>
    </submittedName>
</protein>
<accession>A0A4S2MJT2</accession>
<proteinExistence type="predicted"/>
<reference evidence="2 3" key="1">
    <citation type="submission" date="2019-04" db="EMBL/GenBank/DDBJ databases">
        <title>Comparative genomics and transcriptomics to analyze fruiting body development in filamentous ascomycetes.</title>
        <authorList>
            <consortium name="DOE Joint Genome Institute"/>
            <person name="Lutkenhaus R."/>
            <person name="Traeger S."/>
            <person name="Breuer J."/>
            <person name="Kuo A."/>
            <person name="Lipzen A."/>
            <person name="Pangilinan J."/>
            <person name="Dilworth D."/>
            <person name="Sandor L."/>
            <person name="Poggeler S."/>
            <person name="Barry K."/>
            <person name="Grigoriev I.V."/>
            <person name="Nowrousian M."/>
        </authorList>
    </citation>
    <scope>NUCLEOTIDE SEQUENCE [LARGE SCALE GENOMIC DNA]</scope>
    <source>
        <strain evidence="2 3">CBS 389.68</strain>
    </source>
</reference>
<feature type="compositionally biased region" description="Low complexity" evidence="1">
    <location>
        <begin position="59"/>
        <end position="69"/>
    </location>
</feature>
<feature type="compositionally biased region" description="Basic and acidic residues" evidence="1">
    <location>
        <begin position="164"/>
        <end position="184"/>
    </location>
</feature>
<feature type="region of interest" description="Disordered" evidence="1">
    <location>
        <begin position="25"/>
        <end position="71"/>
    </location>
</feature>
<evidence type="ECO:0000313" key="2">
    <source>
        <dbReference type="EMBL" id="TGZ77065.1"/>
    </source>
</evidence>
<dbReference type="InParanoid" id="A0A4S2MJT2"/>
<keyword evidence="3" id="KW-1185">Reference proteome</keyword>
<sequence length="237" mass="27250">MCLPPRDMLVVRKTDHGTIIKTVSTRNPSTRRPRNTYSWFRNYDDDKPYRPKSHRRSSSHSIHYPSKSSAYHTSTYPAPSYHVPGMYPEITPPPPPQEIYGMQNCLLLDAPPPHRIPSSSYMTYDRDIVDAGPIGPRDSYITVPPPPPYPVPHAPRAPTVSYYDDGRDRDRRRHSDYSENEYRGSARVRVPIPRKVRMGGMQSGVRYVQSRGEGVEGVEDDGGYVGEREYRSVRYRR</sequence>
<gene>
    <name evidence="2" type="ORF">EX30DRAFT_374973</name>
</gene>
<evidence type="ECO:0000256" key="1">
    <source>
        <dbReference type="SAM" id="MobiDB-lite"/>
    </source>
</evidence>
<organism evidence="2 3">
    <name type="scientific">Ascodesmis nigricans</name>
    <dbReference type="NCBI Taxonomy" id="341454"/>
    <lineage>
        <taxon>Eukaryota</taxon>
        <taxon>Fungi</taxon>
        <taxon>Dikarya</taxon>
        <taxon>Ascomycota</taxon>
        <taxon>Pezizomycotina</taxon>
        <taxon>Pezizomycetes</taxon>
        <taxon>Pezizales</taxon>
        <taxon>Ascodesmidaceae</taxon>
        <taxon>Ascodesmis</taxon>
    </lineage>
</organism>
<evidence type="ECO:0000313" key="3">
    <source>
        <dbReference type="Proteomes" id="UP000298138"/>
    </source>
</evidence>
<dbReference type="Proteomes" id="UP000298138">
    <property type="component" value="Unassembled WGS sequence"/>
</dbReference>
<dbReference type="AlphaFoldDB" id="A0A4S2MJT2"/>
<feature type="region of interest" description="Disordered" evidence="1">
    <location>
        <begin position="137"/>
        <end position="186"/>
    </location>
</feature>
<name>A0A4S2MJT2_9PEZI</name>